<accession>A0A1M5HDG1</accession>
<name>A0A1M5HDG1_9ACTN</name>
<evidence type="ECO:0000313" key="1">
    <source>
        <dbReference type="EMBL" id="SHG13951.1"/>
    </source>
</evidence>
<sequence>MAQPGFAVAAYRDGAQWRVDPLPPSVLDDLGVLLSALRAQPPEGGPFVVACLEDEFFVVARQDGRRISLLLSDLTAAVEFPLAEQAMTRLGEDPPADDELDEVWPVGDLDLFDDLELTEDDVEEILDDLDLLPEEMLEAIMDRLEVGEAYARAIDAAWVR</sequence>
<dbReference type="InterPro" id="IPR023869">
    <property type="entry name" value="tRNA_Adeno_NH3ase_assoc_put"/>
</dbReference>
<dbReference type="NCBIfam" id="TIGR03941">
    <property type="entry name" value="tRNA_deam_assoc"/>
    <property type="match status" value="1"/>
</dbReference>
<dbReference type="EMBL" id="FQVU01000002">
    <property type="protein sequence ID" value="SHG13951.1"/>
    <property type="molecule type" value="Genomic_DNA"/>
</dbReference>
<dbReference type="AlphaFoldDB" id="A0A1M5HDG1"/>
<keyword evidence="2" id="KW-1185">Reference proteome</keyword>
<gene>
    <name evidence="1" type="ORF">SAMN05443575_1484</name>
</gene>
<dbReference type="RefSeq" id="WP_159440841.1">
    <property type="nucleotide sequence ID" value="NZ_FQVU01000002.1"/>
</dbReference>
<reference evidence="1 2" key="1">
    <citation type="submission" date="2016-11" db="EMBL/GenBank/DDBJ databases">
        <authorList>
            <person name="Jaros S."/>
            <person name="Januszkiewicz K."/>
            <person name="Wedrychowicz H."/>
        </authorList>
    </citation>
    <scope>NUCLEOTIDE SEQUENCE [LARGE SCALE GENOMIC DNA]</scope>
    <source>
        <strain evidence="1 2">DSM 45627</strain>
    </source>
</reference>
<dbReference type="STRING" id="1206085.SAMN05443575_1484"/>
<protein>
    <submittedName>
        <fullName evidence="1">Putative tRNA adenosine deaminase-associated protein</fullName>
    </submittedName>
</protein>
<proteinExistence type="predicted"/>
<dbReference type="OrthoDB" id="5189541at2"/>
<evidence type="ECO:0000313" key="2">
    <source>
        <dbReference type="Proteomes" id="UP000186132"/>
    </source>
</evidence>
<dbReference type="Proteomes" id="UP000186132">
    <property type="component" value="Unassembled WGS sequence"/>
</dbReference>
<organism evidence="1 2">
    <name type="scientific">Jatrophihabitans endophyticus</name>
    <dbReference type="NCBI Taxonomy" id="1206085"/>
    <lineage>
        <taxon>Bacteria</taxon>
        <taxon>Bacillati</taxon>
        <taxon>Actinomycetota</taxon>
        <taxon>Actinomycetes</taxon>
        <taxon>Jatrophihabitantales</taxon>
        <taxon>Jatrophihabitantaceae</taxon>
        <taxon>Jatrophihabitans</taxon>
    </lineage>
</organism>